<keyword evidence="2" id="KW-1185">Reference proteome</keyword>
<gene>
    <name evidence="1" type="ORF">FGO68_gene9145</name>
</gene>
<organism evidence="1 2">
    <name type="scientific">Halteria grandinella</name>
    <dbReference type="NCBI Taxonomy" id="5974"/>
    <lineage>
        <taxon>Eukaryota</taxon>
        <taxon>Sar</taxon>
        <taxon>Alveolata</taxon>
        <taxon>Ciliophora</taxon>
        <taxon>Intramacronucleata</taxon>
        <taxon>Spirotrichea</taxon>
        <taxon>Stichotrichia</taxon>
        <taxon>Sporadotrichida</taxon>
        <taxon>Halteriidae</taxon>
        <taxon>Halteria</taxon>
    </lineage>
</organism>
<dbReference type="Proteomes" id="UP000785679">
    <property type="component" value="Unassembled WGS sequence"/>
</dbReference>
<proteinExistence type="predicted"/>
<comment type="caution">
    <text evidence="1">The sequence shown here is derived from an EMBL/GenBank/DDBJ whole genome shotgun (WGS) entry which is preliminary data.</text>
</comment>
<name>A0A8J8NDF8_HALGN</name>
<reference evidence="1" key="1">
    <citation type="submission" date="2019-06" db="EMBL/GenBank/DDBJ databases">
        <authorList>
            <person name="Zheng W."/>
        </authorList>
    </citation>
    <scope>NUCLEOTIDE SEQUENCE</scope>
    <source>
        <strain evidence="1">QDHG01</strain>
    </source>
</reference>
<accession>A0A8J8NDF8</accession>
<dbReference type="AlphaFoldDB" id="A0A8J8NDF8"/>
<protein>
    <submittedName>
        <fullName evidence="1">Uncharacterized protein</fullName>
    </submittedName>
</protein>
<evidence type="ECO:0000313" key="2">
    <source>
        <dbReference type="Proteomes" id="UP000785679"/>
    </source>
</evidence>
<dbReference type="EMBL" id="RRYP01019675">
    <property type="protein sequence ID" value="TNV73162.1"/>
    <property type="molecule type" value="Genomic_DNA"/>
</dbReference>
<sequence length="133" mass="15040">MLIVISTMSNCEIALQRIYLPEVKNSEILMKQKAVLTYFTTRVPLQTTCATKATKLNRKLTSSANQSINEGAWYCNRYHLRNLTSELKTMRGTKICLRGRKAGQTISKSVDAVNKKRIIVCATLKNLQNGCKR</sequence>
<evidence type="ECO:0000313" key="1">
    <source>
        <dbReference type="EMBL" id="TNV73162.1"/>
    </source>
</evidence>